<organism evidence="1 2">
    <name type="scientific">Candidatus Desulfosporosinus infrequens</name>
    <dbReference type="NCBI Taxonomy" id="2043169"/>
    <lineage>
        <taxon>Bacteria</taxon>
        <taxon>Bacillati</taxon>
        <taxon>Bacillota</taxon>
        <taxon>Clostridia</taxon>
        <taxon>Eubacteriales</taxon>
        <taxon>Desulfitobacteriaceae</taxon>
        <taxon>Desulfosporosinus</taxon>
    </lineage>
</organism>
<evidence type="ECO:0000313" key="2">
    <source>
        <dbReference type="Proteomes" id="UP000238916"/>
    </source>
</evidence>
<dbReference type="Proteomes" id="UP000238916">
    <property type="component" value="Unassembled WGS sequence"/>
</dbReference>
<dbReference type="EMBL" id="OMOF01000111">
    <property type="protein sequence ID" value="SPF38854.1"/>
    <property type="molecule type" value="Genomic_DNA"/>
</dbReference>
<protein>
    <submittedName>
        <fullName evidence="1">Uncharacterized protein</fullName>
    </submittedName>
</protein>
<accession>A0A2U3KGQ5</accession>
<gene>
    <name evidence="1" type="ORF">SBF1_1990016</name>
</gene>
<reference evidence="2" key="1">
    <citation type="submission" date="2018-02" db="EMBL/GenBank/DDBJ databases">
        <authorList>
            <person name="Hausmann B."/>
        </authorList>
    </citation>
    <scope>NUCLEOTIDE SEQUENCE [LARGE SCALE GENOMIC DNA]</scope>
    <source>
        <strain evidence="2">Peat soil MAG SbF1</strain>
    </source>
</reference>
<proteinExistence type="predicted"/>
<sequence length="62" mass="7191">MVFGQVENILTKEGLLNDLWVANNQIYFYSSSYKEAYLNLYKMDSNGTDTQLVNRIIISLHT</sequence>
<name>A0A2U3KGQ5_9FIRM</name>
<evidence type="ECO:0000313" key="1">
    <source>
        <dbReference type="EMBL" id="SPF38854.1"/>
    </source>
</evidence>
<dbReference type="AlphaFoldDB" id="A0A2U3KGQ5"/>